<comment type="function">
    <text evidence="9">Part of the twin-arginine translocation (Tat) system that transports large folded proteins containing a characteristic twin-arginine motif in their signal peptide across membranes. TatA could form the protein-conducting channel of the Tat system.</text>
</comment>
<dbReference type="InterPro" id="IPR006312">
    <property type="entry name" value="TatA/E"/>
</dbReference>
<protein>
    <recommendedName>
        <fullName evidence="9">Sec-independent protein translocase protein TatA</fullName>
    </recommendedName>
</protein>
<comment type="subunit">
    <text evidence="9">The Tat system comprises two distinct complexes: a TatABC complex, containing multiple copies of TatA, TatB and TatC subunits, and a separate TatA complex, containing only TatA subunits. Substrates initially bind to the TatABC complex, which probably triggers association of the separate TatA complex to form the active translocon.</text>
</comment>
<feature type="compositionally biased region" description="Polar residues" evidence="10">
    <location>
        <begin position="56"/>
        <end position="66"/>
    </location>
</feature>
<evidence type="ECO:0000256" key="9">
    <source>
        <dbReference type="HAMAP-Rule" id="MF_00236"/>
    </source>
</evidence>
<dbReference type="AlphaFoldDB" id="A0A931FDV3"/>
<feature type="region of interest" description="Disordered" evidence="10">
    <location>
        <begin position="48"/>
        <end position="99"/>
    </location>
</feature>
<keyword evidence="12" id="KW-1185">Reference proteome</keyword>
<feature type="transmembrane region" description="Helical" evidence="9">
    <location>
        <begin position="6"/>
        <end position="22"/>
    </location>
</feature>
<dbReference type="HAMAP" id="MF_00236">
    <property type="entry name" value="TatA_E"/>
    <property type="match status" value="1"/>
</dbReference>
<evidence type="ECO:0000256" key="6">
    <source>
        <dbReference type="ARBA" id="ARBA00022989"/>
    </source>
</evidence>
<dbReference type="GO" id="GO:0033281">
    <property type="term" value="C:TAT protein transport complex"/>
    <property type="evidence" value="ECO:0007669"/>
    <property type="project" value="UniProtKB-UniRule"/>
</dbReference>
<evidence type="ECO:0000256" key="10">
    <source>
        <dbReference type="SAM" id="MobiDB-lite"/>
    </source>
</evidence>
<feature type="compositionally biased region" description="Basic and acidic residues" evidence="10">
    <location>
        <begin position="89"/>
        <end position="99"/>
    </location>
</feature>
<keyword evidence="2 9" id="KW-0813">Transport</keyword>
<keyword evidence="8 9" id="KW-0472">Membrane</keyword>
<dbReference type="Gene3D" id="1.20.5.3310">
    <property type="match status" value="1"/>
</dbReference>
<sequence>MLENRALEIIIIAVIVLLLFGAKRLPDSARALGKSLRILKSEVGAMKDDGKKTDAEVSNVTTSEEQAQAPAAPRTIQSAPGDTASARPVTEDKQPTTQV</sequence>
<evidence type="ECO:0000256" key="1">
    <source>
        <dbReference type="ARBA" id="ARBA00004162"/>
    </source>
</evidence>
<evidence type="ECO:0000313" key="11">
    <source>
        <dbReference type="EMBL" id="MBF9068525.1"/>
    </source>
</evidence>
<dbReference type="NCBIfam" id="NF001854">
    <property type="entry name" value="PRK00575.1"/>
    <property type="match status" value="1"/>
</dbReference>
<dbReference type="RefSeq" id="WP_196193710.1">
    <property type="nucleotide sequence ID" value="NZ_JADPRT010000004.1"/>
</dbReference>
<comment type="subcellular location">
    <subcellularLocation>
        <location evidence="1 9">Cell membrane</location>
        <topology evidence="1 9">Single-pass membrane protein</topology>
    </subcellularLocation>
</comment>
<evidence type="ECO:0000256" key="2">
    <source>
        <dbReference type="ARBA" id="ARBA00022448"/>
    </source>
</evidence>
<keyword evidence="7 9" id="KW-0811">Translocation</keyword>
<evidence type="ECO:0000313" key="12">
    <source>
        <dbReference type="Proteomes" id="UP000657385"/>
    </source>
</evidence>
<dbReference type="PANTHER" id="PTHR42982">
    <property type="entry name" value="SEC-INDEPENDENT PROTEIN TRANSLOCASE PROTEIN TATA"/>
    <property type="match status" value="1"/>
</dbReference>
<comment type="caution">
    <text evidence="11">The sequence shown here is derived from an EMBL/GenBank/DDBJ whole genome shotgun (WGS) entry which is preliminary data.</text>
</comment>
<dbReference type="EMBL" id="JADPRT010000004">
    <property type="protein sequence ID" value="MBF9068525.1"/>
    <property type="molecule type" value="Genomic_DNA"/>
</dbReference>
<organism evidence="11 12">
    <name type="scientific">Streptacidiphilus fuscans</name>
    <dbReference type="NCBI Taxonomy" id="2789292"/>
    <lineage>
        <taxon>Bacteria</taxon>
        <taxon>Bacillati</taxon>
        <taxon>Actinomycetota</taxon>
        <taxon>Actinomycetes</taxon>
        <taxon>Kitasatosporales</taxon>
        <taxon>Streptomycetaceae</taxon>
        <taxon>Streptacidiphilus</taxon>
    </lineage>
</organism>
<evidence type="ECO:0000256" key="5">
    <source>
        <dbReference type="ARBA" id="ARBA00022927"/>
    </source>
</evidence>
<dbReference type="GO" id="GO:0043953">
    <property type="term" value="P:protein transport by the Tat complex"/>
    <property type="evidence" value="ECO:0007669"/>
    <property type="project" value="UniProtKB-UniRule"/>
</dbReference>
<reference evidence="11" key="1">
    <citation type="submission" date="2020-11" db="EMBL/GenBank/DDBJ databases">
        <title>Isolation and identification of active actinomycetes.</title>
        <authorList>
            <person name="Yu B."/>
        </authorList>
    </citation>
    <scope>NUCLEOTIDE SEQUENCE</scope>
    <source>
        <strain evidence="11">NEAU-YB345</strain>
    </source>
</reference>
<evidence type="ECO:0000256" key="7">
    <source>
        <dbReference type="ARBA" id="ARBA00023010"/>
    </source>
</evidence>
<keyword evidence="3 9" id="KW-1003">Cell membrane</keyword>
<keyword evidence="6 9" id="KW-1133">Transmembrane helix</keyword>
<dbReference type="InterPro" id="IPR003369">
    <property type="entry name" value="TatA/B/E"/>
</dbReference>
<evidence type="ECO:0000256" key="3">
    <source>
        <dbReference type="ARBA" id="ARBA00022475"/>
    </source>
</evidence>
<gene>
    <name evidence="9 11" type="primary">tatA</name>
    <name evidence="11" type="ORF">I2501_10830</name>
</gene>
<dbReference type="Pfam" id="PF02416">
    <property type="entry name" value="TatA_B_E"/>
    <property type="match status" value="1"/>
</dbReference>
<keyword evidence="4 9" id="KW-0812">Transmembrane</keyword>
<dbReference type="GO" id="GO:0008320">
    <property type="term" value="F:protein transmembrane transporter activity"/>
    <property type="evidence" value="ECO:0007669"/>
    <property type="project" value="UniProtKB-UniRule"/>
</dbReference>
<dbReference type="PANTHER" id="PTHR42982:SF8">
    <property type="entry name" value="SEC-INDEPENDENT PROTEIN TRANSLOCASE PROTEIN TATA"/>
    <property type="match status" value="1"/>
</dbReference>
<proteinExistence type="inferred from homology"/>
<name>A0A931FDV3_9ACTN</name>
<evidence type="ECO:0000256" key="4">
    <source>
        <dbReference type="ARBA" id="ARBA00022692"/>
    </source>
</evidence>
<comment type="similarity">
    <text evidence="9">Belongs to the TatA/E family.</text>
</comment>
<accession>A0A931FDV3</accession>
<keyword evidence="5 9" id="KW-0653">Protein transport</keyword>
<dbReference type="Proteomes" id="UP000657385">
    <property type="component" value="Unassembled WGS sequence"/>
</dbReference>
<evidence type="ECO:0000256" key="8">
    <source>
        <dbReference type="ARBA" id="ARBA00023136"/>
    </source>
</evidence>